<reference evidence="1 2" key="1">
    <citation type="submission" date="2019-05" db="EMBL/GenBank/DDBJ databases">
        <title>Whole genome sequence analysis of Cupriavidus campinensis S14E4C strain.</title>
        <authorList>
            <person name="Abbaszade G."/>
            <person name="Szabo A."/>
            <person name="Toumi M."/>
            <person name="Toth E."/>
        </authorList>
    </citation>
    <scope>NUCLEOTIDE SEQUENCE [LARGE SCALE GENOMIC DNA]</scope>
    <source>
        <strain evidence="1 2">S14E4C</strain>
    </source>
</reference>
<comment type="caution">
    <text evidence="1">The sequence shown here is derived from an EMBL/GenBank/DDBJ whole genome shotgun (WGS) entry which is preliminary data.</text>
</comment>
<evidence type="ECO:0000313" key="1">
    <source>
        <dbReference type="EMBL" id="TSP13979.1"/>
    </source>
</evidence>
<dbReference type="RefSeq" id="WP_144196672.1">
    <property type="nucleotide sequence ID" value="NZ_VCIZ01000002.1"/>
</dbReference>
<name>A0ABY3ESN1_9BURK</name>
<protein>
    <submittedName>
        <fullName evidence="1">Uncharacterized protein</fullName>
    </submittedName>
</protein>
<sequence length="96" mass="11022">MIAYYTAEREAAIRAFFEERRHGALSWLRQQIGAPTRPRTDDEIMAGMDLGEKLDLHACRIRHSRKLDTLKSIQQALLTEGTGEIWLEVADLQALR</sequence>
<proteinExistence type="predicted"/>
<dbReference type="Proteomes" id="UP000318943">
    <property type="component" value="Unassembled WGS sequence"/>
</dbReference>
<evidence type="ECO:0000313" key="2">
    <source>
        <dbReference type="Proteomes" id="UP000318943"/>
    </source>
</evidence>
<gene>
    <name evidence="1" type="ORF">FGG12_05780</name>
</gene>
<accession>A0ABY3ESN1</accession>
<dbReference type="EMBL" id="VCIZ01000002">
    <property type="protein sequence ID" value="TSP13979.1"/>
    <property type="molecule type" value="Genomic_DNA"/>
</dbReference>
<organism evidence="1 2">
    <name type="scientific">Cupriavidus campinensis</name>
    <dbReference type="NCBI Taxonomy" id="151783"/>
    <lineage>
        <taxon>Bacteria</taxon>
        <taxon>Pseudomonadati</taxon>
        <taxon>Pseudomonadota</taxon>
        <taxon>Betaproteobacteria</taxon>
        <taxon>Burkholderiales</taxon>
        <taxon>Burkholderiaceae</taxon>
        <taxon>Cupriavidus</taxon>
    </lineage>
</organism>
<keyword evidence="2" id="KW-1185">Reference proteome</keyword>